<proteinExistence type="predicted"/>
<name>A0ABW0K3J8_9BACL</name>
<protein>
    <submittedName>
        <fullName evidence="1">Z-ring formation inhibitor MciZ</fullName>
    </submittedName>
</protein>
<dbReference type="Proteomes" id="UP001596044">
    <property type="component" value="Unassembled WGS sequence"/>
</dbReference>
<dbReference type="EMBL" id="JBHSMJ010000009">
    <property type="protein sequence ID" value="MFC5448000.1"/>
    <property type="molecule type" value="Genomic_DNA"/>
</dbReference>
<accession>A0ABW0K3J8</accession>
<organism evidence="1 2">
    <name type="scientific">Paenibacillus aestuarii</name>
    <dbReference type="NCBI Taxonomy" id="516965"/>
    <lineage>
        <taxon>Bacteria</taxon>
        <taxon>Bacillati</taxon>
        <taxon>Bacillota</taxon>
        <taxon>Bacilli</taxon>
        <taxon>Bacillales</taxon>
        <taxon>Paenibacillaceae</taxon>
        <taxon>Paenibacillus</taxon>
    </lineage>
</organism>
<dbReference type="Pfam" id="PF13072">
    <property type="entry name" value="MciZ"/>
    <property type="match status" value="1"/>
</dbReference>
<dbReference type="InterPro" id="IPR025177">
    <property type="entry name" value="MciZ"/>
</dbReference>
<comment type="caution">
    <text evidence="1">The sequence shown here is derived from an EMBL/GenBank/DDBJ whole genome shotgun (WGS) entry which is preliminary data.</text>
</comment>
<evidence type="ECO:0000313" key="1">
    <source>
        <dbReference type="EMBL" id="MFC5448000.1"/>
    </source>
</evidence>
<evidence type="ECO:0000313" key="2">
    <source>
        <dbReference type="Proteomes" id="UP001596044"/>
    </source>
</evidence>
<gene>
    <name evidence="1" type="primary">mciZ</name>
    <name evidence="1" type="ORF">ACFPOG_06995</name>
</gene>
<keyword evidence="2" id="KW-1185">Reference proteome</keyword>
<reference evidence="2" key="1">
    <citation type="journal article" date="2019" name="Int. J. Syst. Evol. Microbiol.">
        <title>The Global Catalogue of Microorganisms (GCM) 10K type strain sequencing project: providing services to taxonomists for standard genome sequencing and annotation.</title>
        <authorList>
            <consortium name="The Broad Institute Genomics Platform"/>
            <consortium name="The Broad Institute Genome Sequencing Center for Infectious Disease"/>
            <person name="Wu L."/>
            <person name="Ma J."/>
        </authorList>
    </citation>
    <scope>NUCLEOTIDE SEQUENCE [LARGE SCALE GENOMIC DNA]</scope>
    <source>
        <strain evidence="2">KACC 11904</strain>
    </source>
</reference>
<dbReference type="RefSeq" id="WP_270885774.1">
    <property type="nucleotide sequence ID" value="NZ_JAQFVF010000092.1"/>
</dbReference>
<sequence>MKCYVSENQIRLVGKAWEIKRYLQQLLTQVGHDIKLSEYAHSMQTPQPHRSLS</sequence>